<keyword evidence="2" id="KW-1185">Reference proteome</keyword>
<dbReference type="InterPro" id="IPR027417">
    <property type="entry name" value="P-loop_NTPase"/>
</dbReference>
<sequence>MNFSGLTEICGKPGIGKTKLSLLLSLNHNTLYISSKNINITKITNQHLFLIQIFYLKDLLFLFEYKIEPFIKLNQINLIIIDSLEHLIISEEINRILYLKVKKLFFTFKKIIYFYKLKIIVVNNLFEKKIIGWMHKIFGIRYFYNLNTRIVLFKVNSLLFVKKTLCLDDKVCKRAYIDDRGMVFVKDE</sequence>
<organism evidence="1 2">
    <name type="scientific">Tubulinosema ratisbonensis</name>
    <dbReference type="NCBI Taxonomy" id="291195"/>
    <lineage>
        <taxon>Eukaryota</taxon>
        <taxon>Fungi</taxon>
        <taxon>Fungi incertae sedis</taxon>
        <taxon>Microsporidia</taxon>
        <taxon>Tubulinosematoidea</taxon>
        <taxon>Tubulinosematidae</taxon>
        <taxon>Tubulinosema</taxon>
    </lineage>
</organism>
<dbReference type="OrthoDB" id="1861185at2759"/>
<dbReference type="Proteomes" id="UP000282876">
    <property type="component" value="Unassembled WGS sequence"/>
</dbReference>
<dbReference type="VEuPathDB" id="MicrosporidiaDB:TUBRATIS_003640"/>
<reference evidence="1 2" key="1">
    <citation type="submission" date="2018-10" db="EMBL/GenBank/DDBJ databases">
        <title>Draft genome sequence of the microsporidian Tubulinosema ratisbonensis.</title>
        <authorList>
            <person name="Polonais V."/>
            <person name="Peyretaillade E."/>
            <person name="Niehus S."/>
            <person name="Wawrzyniak I."/>
            <person name="Franchet A."/>
            <person name="Gaspin C."/>
            <person name="Reichstadt M."/>
            <person name="Belser C."/>
            <person name="Labadie K."/>
            <person name="Delbac F."/>
            <person name="Ferrandon D."/>
        </authorList>
    </citation>
    <scope>NUCLEOTIDE SEQUENCE [LARGE SCALE GENOMIC DNA]</scope>
    <source>
        <strain evidence="1 2">Franzen</strain>
    </source>
</reference>
<dbReference type="EMBL" id="RCSS01000085">
    <property type="protein sequence ID" value="RVD93114.1"/>
    <property type="molecule type" value="Genomic_DNA"/>
</dbReference>
<protein>
    <submittedName>
        <fullName evidence="1">Uncharacterized protein</fullName>
    </submittedName>
</protein>
<dbReference type="AlphaFoldDB" id="A0A437APJ2"/>
<dbReference type="SUPFAM" id="SSF52540">
    <property type="entry name" value="P-loop containing nucleoside triphosphate hydrolases"/>
    <property type="match status" value="1"/>
</dbReference>
<name>A0A437APJ2_9MICR</name>
<gene>
    <name evidence="1" type="ORF">TUBRATIS_003640</name>
</gene>
<evidence type="ECO:0000313" key="2">
    <source>
        <dbReference type="Proteomes" id="UP000282876"/>
    </source>
</evidence>
<accession>A0A437APJ2</accession>
<proteinExistence type="predicted"/>
<evidence type="ECO:0000313" key="1">
    <source>
        <dbReference type="EMBL" id="RVD93114.1"/>
    </source>
</evidence>
<comment type="caution">
    <text evidence="1">The sequence shown here is derived from an EMBL/GenBank/DDBJ whole genome shotgun (WGS) entry which is preliminary data.</text>
</comment>
<dbReference type="Gene3D" id="3.40.50.300">
    <property type="entry name" value="P-loop containing nucleotide triphosphate hydrolases"/>
    <property type="match status" value="1"/>
</dbReference>